<comment type="caution">
    <text evidence="6">Lacks conserved residue(s) required for the propagation of feature annotation.</text>
</comment>
<dbReference type="SUPFAM" id="SSF54001">
    <property type="entry name" value="Cysteine proteinases"/>
    <property type="match status" value="1"/>
</dbReference>
<dbReference type="PRINTS" id="PR00704">
    <property type="entry name" value="CALPAIN"/>
</dbReference>
<feature type="compositionally biased region" description="Basic residues" evidence="7">
    <location>
        <begin position="480"/>
        <end position="489"/>
    </location>
</feature>
<feature type="region of interest" description="Disordered" evidence="7">
    <location>
        <begin position="477"/>
        <end position="604"/>
    </location>
</feature>
<dbReference type="InterPro" id="IPR038765">
    <property type="entry name" value="Papain-like_cys_pep_sf"/>
</dbReference>
<evidence type="ECO:0000313" key="9">
    <source>
        <dbReference type="EMBL" id="KAK7495173.1"/>
    </source>
</evidence>
<accession>A0ABD0L6T0</accession>
<feature type="region of interest" description="Disordered" evidence="7">
    <location>
        <begin position="616"/>
        <end position="662"/>
    </location>
</feature>
<evidence type="ECO:0000256" key="4">
    <source>
        <dbReference type="ARBA" id="ARBA00022807"/>
    </source>
</evidence>
<feature type="non-terminal residue" evidence="9">
    <location>
        <position position="1191"/>
    </location>
</feature>
<feature type="compositionally biased region" description="Low complexity" evidence="7">
    <location>
        <begin position="849"/>
        <end position="859"/>
    </location>
</feature>
<dbReference type="PANTHER" id="PTHR10183:SF379">
    <property type="entry name" value="CALPAIN-5"/>
    <property type="match status" value="1"/>
</dbReference>
<comment type="caution">
    <text evidence="9">The sequence shown here is derived from an EMBL/GenBank/DDBJ whole genome shotgun (WGS) entry which is preliminary data.</text>
</comment>
<dbReference type="SUPFAM" id="SSF49758">
    <property type="entry name" value="Calpain large subunit, middle domain (domain III)"/>
    <property type="match status" value="1"/>
</dbReference>
<keyword evidence="10" id="KW-1185">Reference proteome</keyword>
<feature type="compositionally biased region" description="Low complexity" evidence="7">
    <location>
        <begin position="577"/>
        <end position="590"/>
    </location>
</feature>
<evidence type="ECO:0000313" key="10">
    <source>
        <dbReference type="Proteomes" id="UP001519460"/>
    </source>
</evidence>
<evidence type="ECO:0000256" key="3">
    <source>
        <dbReference type="ARBA" id="ARBA00022801"/>
    </source>
</evidence>
<protein>
    <recommendedName>
        <fullName evidence="8">Calpain catalytic domain-containing protein</fullName>
    </recommendedName>
</protein>
<keyword evidence="2" id="KW-0645">Protease</keyword>
<dbReference type="AlphaFoldDB" id="A0ABD0L6T0"/>
<feature type="region of interest" description="Disordered" evidence="7">
    <location>
        <begin position="410"/>
        <end position="431"/>
    </location>
</feature>
<feature type="compositionally biased region" description="Low complexity" evidence="7">
    <location>
        <begin position="706"/>
        <end position="716"/>
    </location>
</feature>
<feature type="active site" evidence="5">
    <location>
        <position position="283"/>
    </location>
</feature>
<dbReference type="InterPro" id="IPR001300">
    <property type="entry name" value="Peptidase_C2_calpain_cat"/>
</dbReference>
<evidence type="ECO:0000256" key="7">
    <source>
        <dbReference type="SAM" id="MobiDB-lite"/>
    </source>
</evidence>
<proteinExistence type="inferred from homology"/>
<feature type="region of interest" description="Disordered" evidence="7">
    <location>
        <begin position="694"/>
        <end position="881"/>
    </location>
</feature>
<dbReference type="PROSITE" id="PS50203">
    <property type="entry name" value="CALPAIN_CAT"/>
    <property type="match status" value="1"/>
</dbReference>
<dbReference type="InterPro" id="IPR022682">
    <property type="entry name" value="Calpain_domain_III"/>
</dbReference>
<dbReference type="SMART" id="SM00230">
    <property type="entry name" value="CysPc"/>
    <property type="match status" value="1"/>
</dbReference>
<dbReference type="Pfam" id="PF01067">
    <property type="entry name" value="Calpain_III"/>
    <property type="match status" value="1"/>
</dbReference>
<dbReference type="Pfam" id="PF00648">
    <property type="entry name" value="Peptidase_C2"/>
    <property type="match status" value="1"/>
</dbReference>
<sequence>MADRKGGHSKRKNSSSSVVWSGRVRETPYQDINRIRRNILAIRETKGTLSAEDYFVDPSFASDITSLAYVYSGDDKYERAIFKRPQEVQSECVLVGVGGVCDEPFPWRHWKQRQWFHAALVVVSLSVRHLERIIPGYKNLEQGFGQDYTGAFHFNIWRFGEWVDVVVDDRLPMLDDRHLFCSPMGSAQELWGPLVEKAYAKCKKTYQSIEYGRTLDALTDLTGSVCEHFTPDVRPPRNLFRVLIKSHLARSLMVCWRNDKRLTSTGFSPDSELQESQNLRYLHVITAVTKFPLTDGRLVEMLRMKCPFTGEPGWQGRFSDRDFAAWESVNRDFLQRLQPLTKKDEDEYWISMDDFRCNFGGLFIVSSVEPFRVDGLSLTRSYHLQPSVETVDSCPAFMASDVGLGYGLQRRGSTPKPHNTGGRLLDPDTLQPDMFHKSPVLDTVMTSDSLPSPSSPTETSCGAAILDQGFKKGFFFRSSSHQHQKKSRRKSVDLQRLAHAQSEAQRTKAVASKTVSSPVSTGTTVDSESGDVRDRRHPSPPGVDSFTGGASVSGRSPKVALSSLATRDKSHGKQSVTSSATSSTSSATSSLPKSPRQPLSHTAATAGEKSLAIASAPMLPKSPRRAVQAKCAAVGDEGVQTAPGSTPPKSPRHAPSVTASGQKLLGVTSSATAARSPKLYVKTTVIGEKSLTIASSPTPARSPKHGVSVGGVTSVTPRASPTTVRSQSTETRDKNGVKLKDARATQKVPIPSARRQLAGLSPGPPPKSPRRMFDSGGRGQSDVSAARSTDDAPASLTEDKESKSFAPSTTPGHVIPAWASVEGDSVGDLAPLSPRPASEAVTDGLTPHTPNTPLSTASSPPAPSDIQFMEENHSASSATRDLNSARNVFRFPDSAKTAMSGVDDLEASDSFDEDFHSLHKPARQTKRAVRSLSSASDTDSTHSASDIFLHFKTALTSTISSGSEARTTVSRERGYDSEREEEGVGCFRMVTTTDDKRPHSAPHTDLVRHTSSTSLSSLTQGHFRATKADYFRSDGRWILVLDTHDKWTRSKPCSGRSSLDLHSRSQRHHFHIARREYPDEVSPPTLQGKRHVLVSLMQDYRHGAPTANSLLVPIGFCLYKSKGGERDERRHISKFQLIDQIQGEPEVREVNARFDLDPGSYFLVPFFLSESHEGEYLLRVLTEECPHTKAG</sequence>
<feature type="compositionally biased region" description="Low complexity" evidence="7">
    <location>
        <begin position="512"/>
        <end position="527"/>
    </location>
</feature>
<feature type="compositionally biased region" description="Polar residues" evidence="7">
    <location>
        <begin position="717"/>
        <end position="729"/>
    </location>
</feature>
<organism evidence="9 10">
    <name type="scientific">Batillaria attramentaria</name>
    <dbReference type="NCBI Taxonomy" id="370345"/>
    <lineage>
        <taxon>Eukaryota</taxon>
        <taxon>Metazoa</taxon>
        <taxon>Spiralia</taxon>
        <taxon>Lophotrochozoa</taxon>
        <taxon>Mollusca</taxon>
        <taxon>Gastropoda</taxon>
        <taxon>Caenogastropoda</taxon>
        <taxon>Sorbeoconcha</taxon>
        <taxon>Cerithioidea</taxon>
        <taxon>Batillariidae</taxon>
        <taxon>Batillaria</taxon>
    </lineage>
</organism>
<dbReference type="PANTHER" id="PTHR10183">
    <property type="entry name" value="CALPAIN"/>
    <property type="match status" value="1"/>
</dbReference>
<evidence type="ECO:0000256" key="5">
    <source>
        <dbReference type="PIRSR" id="PIRSR622684-1"/>
    </source>
</evidence>
<keyword evidence="3" id="KW-0378">Hydrolase</keyword>
<dbReference type="InterPro" id="IPR036213">
    <property type="entry name" value="Calpain_III_sf"/>
</dbReference>
<dbReference type="EMBL" id="JACVVK020000077">
    <property type="protein sequence ID" value="KAK7495173.1"/>
    <property type="molecule type" value="Genomic_DNA"/>
</dbReference>
<keyword evidence="4" id="KW-0788">Thiol protease</keyword>
<evidence type="ECO:0000256" key="1">
    <source>
        <dbReference type="ARBA" id="ARBA00007623"/>
    </source>
</evidence>
<dbReference type="Proteomes" id="UP001519460">
    <property type="component" value="Unassembled WGS sequence"/>
</dbReference>
<feature type="domain" description="Calpain catalytic" evidence="8">
    <location>
        <begin position="54"/>
        <end position="368"/>
    </location>
</feature>
<name>A0ABD0L6T0_9CAEN</name>
<dbReference type="InterPro" id="IPR022684">
    <property type="entry name" value="Calpain_cysteine_protease"/>
</dbReference>
<reference evidence="9 10" key="1">
    <citation type="journal article" date="2023" name="Sci. Data">
        <title>Genome assembly of the Korean intertidal mud-creeper Batillaria attramentaria.</title>
        <authorList>
            <person name="Patra A.K."/>
            <person name="Ho P.T."/>
            <person name="Jun S."/>
            <person name="Lee S.J."/>
            <person name="Kim Y."/>
            <person name="Won Y.J."/>
        </authorList>
    </citation>
    <scope>NUCLEOTIDE SEQUENCE [LARGE SCALE GENOMIC DNA]</scope>
    <source>
        <strain evidence="9">Wonlab-2016</strain>
    </source>
</reference>
<evidence type="ECO:0000256" key="6">
    <source>
        <dbReference type="PROSITE-ProRule" id="PRU00239"/>
    </source>
</evidence>
<feature type="compositionally biased region" description="Basic and acidic residues" evidence="7">
    <location>
        <begin position="730"/>
        <end position="744"/>
    </location>
</feature>
<feature type="region of interest" description="Disordered" evidence="7">
    <location>
        <begin position="993"/>
        <end position="1012"/>
    </location>
</feature>
<gene>
    <name evidence="9" type="ORF">BaRGS_00013583</name>
</gene>
<dbReference type="Gene3D" id="3.90.70.10">
    <property type="entry name" value="Cysteine proteinases"/>
    <property type="match status" value="1"/>
</dbReference>
<dbReference type="Gene3D" id="2.60.120.380">
    <property type="match status" value="1"/>
</dbReference>
<evidence type="ECO:0000259" key="8">
    <source>
        <dbReference type="PROSITE" id="PS50203"/>
    </source>
</evidence>
<comment type="similarity">
    <text evidence="1">Belongs to the peptidase C2 family.</text>
</comment>
<evidence type="ECO:0000256" key="2">
    <source>
        <dbReference type="ARBA" id="ARBA00022670"/>
    </source>
</evidence>